<dbReference type="GO" id="GO:0003677">
    <property type="term" value="F:DNA binding"/>
    <property type="evidence" value="ECO:0007669"/>
    <property type="project" value="UniProtKB-KW"/>
</dbReference>
<accession>A0A6S6LZX5</accession>
<organism evidence="7 8">
    <name type="scientific">Citrifermentans bremense</name>
    <dbReference type="NCBI Taxonomy" id="60035"/>
    <lineage>
        <taxon>Bacteria</taxon>
        <taxon>Pseudomonadati</taxon>
        <taxon>Thermodesulfobacteriota</taxon>
        <taxon>Desulfuromonadia</taxon>
        <taxon>Geobacterales</taxon>
        <taxon>Geobacteraceae</taxon>
        <taxon>Citrifermentans</taxon>
    </lineage>
</organism>
<dbReference type="InterPro" id="IPR047057">
    <property type="entry name" value="MerR_fam"/>
</dbReference>
<keyword evidence="5" id="KW-0175">Coiled coil</keyword>
<dbReference type="PRINTS" id="PR00040">
    <property type="entry name" value="HTHMERR"/>
</dbReference>
<dbReference type="SUPFAM" id="SSF46955">
    <property type="entry name" value="Putative DNA-binding domain"/>
    <property type="match status" value="1"/>
</dbReference>
<evidence type="ECO:0000256" key="1">
    <source>
        <dbReference type="ARBA" id="ARBA00022491"/>
    </source>
</evidence>
<protein>
    <submittedName>
        <fullName evidence="7">Transcriptional regulator, MerR family</fullName>
    </submittedName>
</protein>
<dbReference type="GO" id="GO:0003700">
    <property type="term" value="F:DNA-binding transcription factor activity"/>
    <property type="evidence" value="ECO:0007669"/>
    <property type="project" value="InterPro"/>
</dbReference>
<evidence type="ECO:0000259" key="6">
    <source>
        <dbReference type="PROSITE" id="PS50937"/>
    </source>
</evidence>
<evidence type="ECO:0000313" key="8">
    <source>
        <dbReference type="Proteomes" id="UP000515472"/>
    </source>
</evidence>
<sequence length="134" mass="15557">MNELRQGETAVGIGDLAKEYGLTTRTLRYWEEVGIIESLKRQDGAAREFTPYYFRRIKFILRLKELGLSIREMQDLYLAYGEAKNTEKMIPRLIEILEQHTGKVDGKMAQLASLRKEIVEYRQKMLTRLASGQA</sequence>
<keyword evidence="4" id="KW-0804">Transcription</keyword>
<keyword evidence="1" id="KW-0678">Repressor</keyword>
<reference evidence="7 8" key="1">
    <citation type="submission" date="2020-06" db="EMBL/GenBank/DDBJ databases">
        <title>Interaction of electrochemicaly active bacteria, Geobacter bremensis R4 on different carbon anode.</title>
        <authorList>
            <person name="Meng L."/>
            <person name="Yoshida N."/>
        </authorList>
    </citation>
    <scope>NUCLEOTIDE SEQUENCE [LARGE SCALE GENOMIC DNA]</scope>
    <source>
        <strain evidence="7 8">R4</strain>
    </source>
</reference>
<proteinExistence type="predicted"/>
<dbReference type="InterPro" id="IPR000551">
    <property type="entry name" value="MerR-type_HTH_dom"/>
</dbReference>
<feature type="domain" description="HTH merR-type" evidence="6">
    <location>
        <begin position="13"/>
        <end position="79"/>
    </location>
</feature>
<dbReference type="RefSeq" id="WP_085813243.1">
    <property type="nucleotide sequence ID" value="NZ_AP023213.1"/>
</dbReference>
<dbReference type="AlphaFoldDB" id="A0A6S6LZX5"/>
<dbReference type="Gene3D" id="1.10.1660.10">
    <property type="match status" value="1"/>
</dbReference>
<dbReference type="Pfam" id="PF13411">
    <property type="entry name" value="MerR_1"/>
    <property type="match status" value="1"/>
</dbReference>
<dbReference type="PANTHER" id="PTHR30204">
    <property type="entry name" value="REDOX-CYCLING DRUG-SENSING TRANSCRIPTIONAL ACTIVATOR SOXR"/>
    <property type="match status" value="1"/>
</dbReference>
<dbReference type="CDD" id="cd00592">
    <property type="entry name" value="HTH_MerR-like"/>
    <property type="match status" value="1"/>
</dbReference>
<name>A0A6S6LZX5_9BACT</name>
<dbReference type="InterPro" id="IPR009061">
    <property type="entry name" value="DNA-bd_dom_put_sf"/>
</dbReference>
<keyword evidence="8" id="KW-1185">Reference proteome</keyword>
<evidence type="ECO:0000256" key="3">
    <source>
        <dbReference type="ARBA" id="ARBA00023125"/>
    </source>
</evidence>
<evidence type="ECO:0000313" key="7">
    <source>
        <dbReference type="EMBL" id="BCG46630.1"/>
    </source>
</evidence>
<evidence type="ECO:0000256" key="2">
    <source>
        <dbReference type="ARBA" id="ARBA00023015"/>
    </source>
</evidence>
<dbReference type="Proteomes" id="UP000515472">
    <property type="component" value="Chromosome"/>
</dbReference>
<gene>
    <name evidence="7" type="ORF">GEOBRER4_n1439</name>
</gene>
<keyword evidence="3" id="KW-0238">DNA-binding</keyword>
<evidence type="ECO:0000256" key="4">
    <source>
        <dbReference type="ARBA" id="ARBA00023163"/>
    </source>
</evidence>
<evidence type="ECO:0000256" key="5">
    <source>
        <dbReference type="SAM" id="Coils"/>
    </source>
</evidence>
<dbReference type="PROSITE" id="PS50937">
    <property type="entry name" value="HTH_MERR_2"/>
    <property type="match status" value="1"/>
</dbReference>
<dbReference type="SMART" id="SM00422">
    <property type="entry name" value="HTH_MERR"/>
    <property type="match status" value="1"/>
</dbReference>
<dbReference type="KEGG" id="gbn:GEOBRER4_13800"/>
<keyword evidence="2" id="KW-0805">Transcription regulation</keyword>
<feature type="coiled-coil region" evidence="5">
    <location>
        <begin position="97"/>
        <end position="124"/>
    </location>
</feature>
<dbReference type="PANTHER" id="PTHR30204:SF69">
    <property type="entry name" value="MERR-FAMILY TRANSCRIPTIONAL REGULATOR"/>
    <property type="match status" value="1"/>
</dbReference>
<dbReference type="EMBL" id="AP023213">
    <property type="protein sequence ID" value="BCG46630.1"/>
    <property type="molecule type" value="Genomic_DNA"/>
</dbReference>